<feature type="compositionally biased region" description="Polar residues" evidence="1">
    <location>
        <begin position="254"/>
        <end position="273"/>
    </location>
</feature>
<feature type="region of interest" description="Disordered" evidence="1">
    <location>
        <begin position="188"/>
        <end position="341"/>
    </location>
</feature>
<dbReference type="GeneID" id="87815765"/>
<feature type="compositionally biased region" description="Low complexity" evidence="1">
    <location>
        <begin position="118"/>
        <end position="129"/>
    </location>
</feature>
<gene>
    <name evidence="2" type="ORF">C8A04DRAFT_24447</name>
</gene>
<sequence>MEFIAHLRRLQAEESDSDEESGRILTSSTFPSVRRRCPASKPAPIATVTITSETCGTKAPTIKPSSPTADDKPTPVTNGTNGLKKRARDDDPDTGSPERAAKKVKSSAIPGPMKGGTSASSSAPVLSAPIKHSKPIEQMEYFERRVHDMLTNPLDFDDCVYDSTKPPSRNTVRSFARYRRLQSKSPLPLVMSGALGPTPLAKPAPAAPITKSKGSPGSTLAKKAQRKAHNQKVQKRVEDIRAMEKVKANGTPKAYTNGNTDGKLTDNAVQDNGNGLGRKAKSSGHSMAHKKGKMADVDGAQSKSSGVKKRKEKRWLTNSRGAGGYGGSRPSNSTKKVNKRV</sequence>
<feature type="region of interest" description="Disordered" evidence="1">
    <location>
        <begin position="1"/>
        <end position="39"/>
    </location>
</feature>
<feature type="compositionally biased region" description="Basic residues" evidence="1">
    <location>
        <begin position="223"/>
        <end position="234"/>
    </location>
</feature>
<feature type="region of interest" description="Disordered" evidence="1">
    <location>
        <begin position="51"/>
        <end position="131"/>
    </location>
</feature>
<evidence type="ECO:0000313" key="3">
    <source>
        <dbReference type="Proteomes" id="UP001302676"/>
    </source>
</evidence>
<protein>
    <submittedName>
        <fullName evidence="2">Uncharacterized protein</fullName>
    </submittedName>
</protein>
<reference evidence="2" key="1">
    <citation type="journal article" date="2023" name="Mol. Phylogenet. Evol.">
        <title>Genome-scale phylogeny and comparative genomics of the fungal order Sordariales.</title>
        <authorList>
            <person name="Hensen N."/>
            <person name="Bonometti L."/>
            <person name="Westerberg I."/>
            <person name="Brannstrom I.O."/>
            <person name="Guillou S."/>
            <person name="Cros-Aarteil S."/>
            <person name="Calhoun S."/>
            <person name="Haridas S."/>
            <person name="Kuo A."/>
            <person name="Mondo S."/>
            <person name="Pangilinan J."/>
            <person name="Riley R."/>
            <person name="LaButti K."/>
            <person name="Andreopoulos B."/>
            <person name="Lipzen A."/>
            <person name="Chen C."/>
            <person name="Yan M."/>
            <person name="Daum C."/>
            <person name="Ng V."/>
            <person name="Clum A."/>
            <person name="Steindorff A."/>
            <person name="Ohm R.A."/>
            <person name="Martin F."/>
            <person name="Silar P."/>
            <person name="Natvig D.O."/>
            <person name="Lalanne C."/>
            <person name="Gautier V."/>
            <person name="Ament-Velasquez S.L."/>
            <person name="Kruys A."/>
            <person name="Hutchinson M.I."/>
            <person name="Powell A.J."/>
            <person name="Barry K."/>
            <person name="Miller A.N."/>
            <person name="Grigoriev I.V."/>
            <person name="Debuchy R."/>
            <person name="Gladieux P."/>
            <person name="Hiltunen Thoren M."/>
            <person name="Johannesson H."/>
        </authorList>
    </citation>
    <scope>NUCLEOTIDE SEQUENCE</scope>
    <source>
        <strain evidence="2">CBS 141.50</strain>
    </source>
</reference>
<name>A0AAN6VC70_9PEZI</name>
<accession>A0AAN6VC70</accession>
<dbReference type="AlphaFoldDB" id="A0AAN6VC70"/>
<dbReference type="Proteomes" id="UP001302676">
    <property type="component" value="Unassembled WGS sequence"/>
</dbReference>
<comment type="caution">
    <text evidence="2">The sequence shown here is derived from an EMBL/GenBank/DDBJ whole genome shotgun (WGS) entry which is preliminary data.</text>
</comment>
<proteinExistence type="predicted"/>
<keyword evidence="3" id="KW-1185">Reference proteome</keyword>
<reference evidence="2" key="2">
    <citation type="submission" date="2023-05" db="EMBL/GenBank/DDBJ databases">
        <authorList>
            <consortium name="Lawrence Berkeley National Laboratory"/>
            <person name="Steindorff A."/>
            <person name="Hensen N."/>
            <person name="Bonometti L."/>
            <person name="Westerberg I."/>
            <person name="Brannstrom I.O."/>
            <person name="Guillou S."/>
            <person name="Cros-Aarteil S."/>
            <person name="Calhoun S."/>
            <person name="Haridas S."/>
            <person name="Kuo A."/>
            <person name="Mondo S."/>
            <person name="Pangilinan J."/>
            <person name="Riley R."/>
            <person name="Labutti K."/>
            <person name="Andreopoulos B."/>
            <person name="Lipzen A."/>
            <person name="Chen C."/>
            <person name="Yanf M."/>
            <person name="Daum C."/>
            <person name="Ng V."/>
            <person name="Clum A."/>
            <person name="Ohm R."/>
            <person name="Martin F."/>
            <person name="Silar P."/>
            <person name="Natvig D."/>
            <person name="Lalanne C."/>
            <person name="Gautier V."/>
            <person name="Ament-Velasquez S.L."/>
            <person name="Kruys A."/>
            <person name="Hutchinson M.I."/>
            <person name="Powell A.J."/>
            <person name="Barry K."/>
            <person name="Miller A.N."/>
            <person name="Grigoriev I.V."/>
            <person name="Debuchy R."/>
            <person name="Gladieux P."/>
            <person name="Thoren M.H."/>
            <person name="Johannesson H."/>
        </authorList>
    </citation>
    <scope>NUCLEOTIDE SEQUENCE</scope>
    <source>
        <strain evidence="2">CBS 141.50</strain>
    </source>
</reference>
<dbReference type="RefSeq" id="XP_062641256.1">
    <property type="nucleotide sequence ID" value="XM_062779152.1"/>
</dbReference>
<dbReference type="EMBL" id="MU853555">
    <property type="protein sequence ID" value="KAK4147885.1"/>
    <property type="molecule type" value="Genomic_DNA"/>
</dbReference>
<evidence type="ECO:0000256" key="1">
    <source>
        <dbReference type="SAM" id="MobiDB-lite"/>
    </source>
</evidence>
<evidence type="ECO:0000313" key="2">
    <source>
        <dbReference type="EMBL" id="KAK4147885.1"/>
    </source>
</evidence>
<feature type="compositionally biased region" description="Basic residues" evidence="1">
    <location>
        <begin position="278"/>
        <end position="292"/>
    </location>
</feature>
<organism evidence="2 3">
    <name type="scientific">Dichotomopilus funicola</name>
    <dbReference type="NCBI Taxonomy" id="1934379"/>
    <lineage>
        <taxon>Eukaryota</taxon>
        <taxon>Fungi</taxon>
        <taxon>Dikarya</taxon>
        <taxon>Ascomycota</taxon>
        <taxon>Pezizomycotina</taxon>
        <taxon>Sordariomycetes</taxon>
        <taxon>Sordariomycetidae</taxon>
        <taxon>Sordariales</taxon>
        <taxon>Chaetomiaceae</taxon>
        <taxon>Dichotomopilus</taxon>
    </lineage>
</organism>
<feature type="compositionally biased region" description="Basic and acidic residues" evidence="1">
    <location>
        <begin position="235"/>
        <end position="247"/>
    </location>
</feature>